<proteinExistence type="predicted"/>
<gene>
    <name evidence="2" type="ORF">GCM10023183_19940</name>
</gene>
<evidence type="ECO:0000313" key="2">
    <source>
        <dbReference type="EMBL" id="GAA4305592.1"/>
    </source>
</evidence>
<dbReference type="InterPro" id="IPR045497">
    <property type="entry name" value="DUF6438"/>
</dbReference>
<dbReference type="Proteomes" id="UP001501844">
    <property type="component" value="Unassembled WGS sequence"/>
</dbReference>
<comment type="caution">
    <text evidence="2">The sequence shown here is derived from an EMBL/GenBank/DDBJ whole genome shotgun (WGS) entry which is preliminary data.</text>
</comment>
<accession>A0ABP8FKI9</accession>
<feature type="domain" description="DUF6438" evidence="1">
    <location>
        <begin position="148"/>
        <end position="261"/>
    </location>
</feature>
<name>A0ABP8FKI9_9BACT</name>
<dbReference type="EMBL" id="BAABGX010000002">
    <property type="protein sequence ID" value="GAA4305592.1"/>
    <property type="molecule type" value="Genomic_DNA"/>
</dbReference>
<reference evidence="3" key="1">
    <citation type="journal article" date="2019" name="Int. J. Syst. Evol. Microbiol.">
        <title>The Global Catalogue of Microorganisms (GCM) 10K type strain sequencing project: providing services to taxonomists for standard genome sequencing and annotation.</title>
        <authorList>
            <consortium name="The Broad Institute Genomics Platform"/>
            <consortium name="The Broad Institute Genome Sequencing Center for Infectious Disease"/>
            <person name="Wu L."/>
            <person name="Ma J."/>
        </authorList>
    </citation>
    <scope>NUCLEOTIDE SEQUENCE [LARGE SCALE GENOMIC DNA]</scope>
    <source>
        <strain evidence="3">JCM 17917</strain>
    </source>
</reference>
<sequence length="406" mass="46593">MLLGSCQEQQPDLRIPDELYGDWVPVGYQIIIDSLSIKGGYSDIDLGLGIPEVGFTFMTNGLVDTKAGFYKYTAPNETGKRRALYIGSESVFHVQNDTLRIFNPTDSTWILRTIYKLNRDTLSFFHTEEIVCTFIKKNFNLETAPKFDKIIVSTSGCYGSCPISSTMIESNGQVTFYGERYTSKLGTYHGKISRARYLELQKKFQKADLSNIGTHFSDGVTDNEELTVTFIRGDSIYKTITDYAHSGPLELRWALHEARNLYQTVQLKPIAKGNKLFSTSISFLYFSQGENKLRLSQSEGYLLWDYLRKGTITEKEFQSRFKLGFYKNNLWVPSGEETNQWVPFGEEPILQKDDANNVKEISTDGRYFKFVRQHKPPVTIDVGFNFFERNFSIKVLKPDPKEEPLY</sequence>
<evidence type="ECO:0000259" key="1">
    <source>
        <dbReference type="Pfam" id="PF20033"/>
    </source>
</evidence>
<protein>
    <recommendedName>
        <fullName evidence="1">DUF6438 domain-containing protein</fullName>
    </recommendedName>
</protein>
<keyword evidence="3" id="KW-1185">Reference proteome</keyword>
<evidence type="ECO:0000313" key="3">
    <source>
        <dbReference type="Proteomes" id="UP001501844"/>
    </source>
</evidence>
<dbReference type="Pfam" id="PF20033">
    <property type="entry name" value="DUF6438"/>
    <property type="match status" value="1"/>
</dbReference>
<organism evidence="2 3">
    <name type="scientific">Nibribacter koreensis</name>
    <dbReference type="NCBI Taxonomy" id="1084519"/>
    <lineage>
        <taxon>Bacteria</taxon>
        <taxon>Pseudomonadati</taxon>
        <taxon>Bacteroidota</taxon>
        <taxon>Cytophagia</taxon>
        <taxon>Cytophagales</taxon>
        <taxon>Hymenobacteraceae</taxon>
        <taxon>Nibribacter</taxon>
    </lineage>
</organism>